<sequence>MDVLNIIILVILIFLFYSVNESKKGVPARAIVFQIVIISSLQVIWSVAYMFPIYVYDNFISRLLYLIAGSLSLLVFYKGTGRIGYWLCTNIIISPLLSLLWIEIDNSSFDGFMGSVGQWVTPFSVVVVNMMSQIGIWLFVKFYKWLGQGE</sequence>
<accession>A0A0D6DV79</accession>
<organism evidence="2 3">
    <name type="scientific">Pseudolactococcus piscium MKFS47</name>
    <dbReference type="NCBI Taxonomy" id="297352"/>
    <lineage>
        <taxon>Bacteria</taxon>
        <taxon>Bacillati</taxon>
        <taxon>Bacillota</taxon>
        <taxon>Bacilli</taxon>
        <taxon>Lactobacillales</taxon>
        <taxon>Streptococcaceae</taxon>
        <taxon>Pseudolactococcus</taxon>
    </lineage>
</organism>
<keyword evidence="1" id="KW-1133">Transmembrane helix</keyword>
<reference evidence="3" key="1">
    <citation type="submission" date="2015-01" db="EMBL/GenBank/DDBJ databases">
        <authorList>
            <person name="Andreevskaya M."/>
        </authorList>
    </citation>
    <scope>NUCLEOTIDE SEQUENCE [LARGE SCALE GENOMIC DNA]</scope>
    <source>
        <strain evidence="3">MKFS47</strain>
    </source>
</reference>
<evidence type="ECO:0000313" key="3">
    <source>
        <dbReference type="Proteomes" id="UP000033166"/>
    </source>
</evidence>
<dbReference type="EMBL" id="LN774769">
    <property type="protein sequence ID" value="CEN27668.1"/>
    <property type="molecule type" value="Genomic_DNA"/>
</dbReference>
<feature type="transmembrane region" description="Helical" evidence="1">
    <location>
        <begin position="122"/>
        <end position="140"/>
    </location>
</feature>
<dbReference type="AlphaFoldDB" id="A0A0D6DV79"/>
<protein>
    <recommendedName>
        <fullName evidence="4">Integral membrane protein</fullName>
    </recommendedName>
</protein>
<proteinExistence type="predicted"/>
<keyword evidence="1" id="KW-0472">Membrane</keyword>
<feature type="transmembrane region" description="Helical" evidence="1">
    <location>
        <begin position="30"/>
        <end position="53"/>
    </location>
</feature>
<evidence type="ECO:0000256" key="1">
    <source>
        <dbReference type="SAM" id="Phobius"/>
    </source>
</evidence>
<feature type="transmembrane region" description="Helical" evidence="1">
    <location>
        <begin position="59"/>
        <end position="77"/>
    </location>
</feature>
<feature type="transmembrane region" description="Helical" evidence="1">
    <location>
        <begin position="84"/>
        <end position="102"/>
    </location>
</feature>
<feature type="transmembrane region" description="Helical" evidence="1">
    <location>
        <begin position="6"/>
        <end position="23"/>
    </location>
</feature>
<name>A0A0D6DV79_9LACT</name>
<dbReference type="KEGG" id="lpk:LACPI_0468"/>
<dbReference type="Proteomes" id="UP000033166">
    <property type="component" value="Chromosome I"/>
</dbReference>
<evidence type="ECO:0000313" key="2">
    <source>
        <dbReference type="EMBL" id="CEN27668.1"/>
    </source>
</evidence>
<dbReference type="HOGENOM" id="CLU_1738230_0_0_9"/>
<evidence type="ECO:0008006" key="4">
    <source>
        <dbReference type="Google" id="ProtNLM"/>
    </source>
</evidence>
<gene>
    <name evidence="2" type="ORF">LACPI_0468</name>
</gene>
<keyword evidence="1" id="KW-0812">Transmembrane</keyword>
<dbReference type="RefSeq" id="WP_047914921.1">
    <property type="nucleotide sequence ID" value="NZ_LN774769.1"/>
</dbReference>